<dbReference type="GO" id="GO:0016491">
    <property type="term" value="F:oxidoreductase activity"/>
    <property type="evidence" value="ECO:0007669"/>
    <property type="project" value="UniProtKB-KW"/>
</dbReference>
<dbReference type="InterPro" id="IPR006076">
    <property type="entry name" value="FAD-dep_OxRdtase"/>
</dbReference>
<feature type="domain" description="FAD dependent oxidoreductase" evidence="6">
    <location>
        <begin position="23"/>
        <end position="357"/>
    </location>
</feature>
<dbReference type="InterPro" id="IPR039651">
    <property type="entry name" value="FixC-like"/>
</dbReference>
<evidence type="ECO:0000256" key="5">
    <source>
        <dbReference type="ARBA" id="ARBA00023002"/>
    </source>
</evidence>
<dbReference type="OrthoDB" id="63740at2"/>
<comment type="similarity">
    <text evidence="2">Belongs to the ETF-QO/FixC family.</text>
</comment>
<dbReference type="Gene3D" id="3.30.9.10">
    <property type="entry name" value="D-Amino Acid Oxidase, subunit A, domain 2"/>
    <property type="match status" value="1"/>
</dbReference>
<reference evidence="7 8" key="1">
    <citation type="submission" date="2018-12" db="EMBL/GenBank/DDBJ databases">
        <title>Deinococcus radiophilus ATCC 27603 genome sequencing and assembly.</title>
        <authorList>
            <person name="Maclea K.S."/>
            <person name="Maynard C.R."/>
        </authorList>
    </citation>
    <scope>NUCLEOTIDE SEQUENCE [LARGE SCALE GENOMIC DNA]</scope>
    <source>
        <strain evidence="7 8">ATCC 27603</strain>
    </source>
</reference>
<evidence type="ECO:0000256" key="3">
    <source>
        <dbReference type="ARBA" id="ARBA00022630"/>
    </source>
</evidence>
<evidence type="ECO:0000313" key="8">
    <source>
        <dbReference type="Proteomes" id="UP000277766"/>
    </source>
</evidence>
<keyword evidence="8" id="KW-1185">Reference proteome</keyword>
<keyword evidence="4" id="KW-0274">FAD</keyword>
<name>A0A431W1U5_9DEIO</name>
<evidence type="ECO:0000313" key="7">
    <source>
        <dbReference type="EMBL" id="RTR29405.1"/>
    </source>
</evidence>
<keyword evidence="5" id="KW-0560">Oxidoreductase</keyword>
<evidence type="ECO:0000259" key="6">
    <source>
        <dbReference type="Pfam" id="PF01266"/>
    </source>
</evidence>
<dbReference type="PANTHER" id="PTHR43624:SF2">
    <property type="entry name" value="ELECTRON TRANSFER FLAVOPROTEIN-QUINONE OXIDOREDUCTASE YDIS-RELATED"/>
    <property type="match status" value="1"/>
</dbReference>
<evidence type="ECO:0000256" key="4">
    <source>
        <dbReference type="ARBA" id="ARBA00022827"/>
    </source>
</evidence>
<dbReference type="SUPFAM" id="SSF51905">
    <property type="entry name" value="FAD/NAD(P)-binding domain"/>
    <property type="match status" value="1"/>
</dbReference>
<accession>A0A431W1U5</accession>
<sequence>MNSGPRGQVWAHVGQPFDRRAYDVVVIGAGMLGAGCAAALREVVPGRSLLLLDEGGLPNEEGATLLGAGVWDAAGLEGHATELAERSRAELQRWLGDALTPRTLLDFGAERTEAAEASAEVLQAFDDMADWVDPEQLPHVTRREVLTYRPGELTLRLGQGAVAAGADLMLNVRAELTPGGVRLHRLSVTNRHEIVVHETHDITVDQVIVAAGAAGPELIESGLGLHTPHGRAYVQRPRLRQPSGPTSPLLRAGNLLLRPLNGEYALYLPPRSGDPHGYRPTSGRLTGVQVGLRRELLCDLLPRMDALPVLATEALGVGRSLADIEGAWLGLPGGDPQHAPTAEQVTPGVWLLLGGSRTRGGADTLGLGLVRELAEQLA</sequence>
<evidence type="ECO:0000256" key="1">
    <source>
        <dbReference type="ARBA" id="ARBA00001974"/>
    </source>
</evidence>
<dbReference type="EMBL" id="RXPE01000004">
    <property type="protein sequence ID" value="RTR29405.1"/>
    <property type="molecule type" value="Genomic_DNA"/>
</dbReference>
<dbReference type="RefSeq" id="WP_126351316.1">
    <property type="nucleotide sequence ID" value="NZ_CP086380.1"/>
</dbReference>
<comment type="cofactor">
    <cofactor evidence="1">
        <name>FAD</name>
        <dbReference type="ChEBI" id="CHEBI:57692"/>
    </cofactor>
</comment>
<evidence type="ECO:0000256" key="2">
    <source>
        <dbReference type="ARBA" id="ARBA00006796"/>
    </source>
</evidence>
<gene>
    <name evidence="7" type="ORF">EJ104_03170</name>
</gene>
<comment type="caution">
    <text evidence="7">The sequence shown here is derived from an EMBL/GenBank/DDBJ whole genome shotgun (WGS) entry which is preliminary data.</text>
</comment>
<organism evidence="7 8">
    <name type="scientific">Deinococcus radiophilus</name>
    <dbReference type="NCBI Taxonomy" id="32062"/>
    <lineage>
        <taxon>Bacteria</taxon>
        <taxon>Thermotogati</taxon>
        <taxon>Deinococcota</taxon>
        <taxon>Deinococci</taxon>
        <taxon>Deinococcales</taxon>
        <taxon>Deinococcaceae</taxon>
        <taxon>Deinococcus</taxon>
    </lineage>
</organism>
<protein>
    <submittedName>
        <fullName evidence="7">FAD-dependent oxidoreductase</fullName>
    </submittedName>
</protein>
<dbReference type="Pfam" id="PF01266">
    <property type="entry name" value="DAO"/>
    <property type="match status" value="1"/>
</dbReference>
<dbReference type="Proteomes" id="UP000277766">
    <property type="component" value="Unassembled WGS sequence"/>
</dbReference>
<dbReference type="AlphaFoldDB" id="A0A431W1U5"/>
<dbReference type="PANTHER" id="PTHR43624">
    <property type="entry name" value="ELECTRON TRANSFER FLAVOPROTEIN-QUINONE OXIDOREDUCTASE YDIS-RELATED"/>
    <property type="match status" value="1"/>
</dbReference>
<dbReference type="InterPro" id="IPR036188">
    <property type="entry name" value="FAD/NAD-bd_sf"/>
</dbReference>
<proteinExistence type="inferred from homology"/>
<dbReference type="Gene3D" id="3.50.50.60">
    <property type="entry name" value="FAD/NAD(P)-binding domain"/>
    <property type="match status" value="1"/>
</dbReference>
<keyword evidence="3" id="KW-0285">Flavoprotein</keyword>